<dbReference type="PANTHER" id="PTHR13146:SF8">
    <property type="entry name" value="SOLUTE CARRIER FAMILY 35 MEMBER F6"/>
    <property type="match status" value="1"/>
</dbReference>
<feature type="transmembrane region" description="Helical" evidence="1">
    <location>
        <begin position="348"/>
        <end position="367"/>
    </location>
</feature>
<evidence type="ECO:0008006" key="3">
    <source>
        <dbReference type="Google" id="ProtNLM"/>
    </source>
</evidence>
<feature type="transmembrane region" description="Helical" evidence="1">
    <location>
        <begin position="272"/>
        <end position="294"/>
    </location>
</feature>
<feature type="transmembrane region" description="Helical" evidence="1">
    <location>
        <begin position="314"/>
        <end position="336"/>
    </location>
</feature>
<keyword evidence="1" id="KW-1133">Transmembrane helix</keyword>
<dbReference type="PANTHER" id="PTHR13146">
    <property type="match status" value="1"/>
</dbReference>
<sequence>MTVPRKNDILVGITFVLVGIIYALCDRFQMEQTIQGVVTRKPHTFDHLFVMWTLKQFLQLSLFLIWKAIDNNWIGCARFKHGERANRGNTTATTTVQPSDDVEPISLDAGPEERNPNVADTDDVQLIQDEVAPRKRKNKKASKLVYFPPAFFYLAHILLLYFGLKLTYSSSFIMLKGTVVFFTALLSLAFLSQKLACYIWFGVVMTTLGFVVSGISDYIIAPSGGYEKYGIAAGDLLILMSQIMLATKIIYEEKFIRKHSIHPLMFLGCEGMYGSVFAVTFLLVFNFVDAVQFSNLPNGRLEDVADFIAQISNSWQVTLAVFGSLLSYVLYIYLGMFLIRDLGALSRTIVETFVWGIYWSICLALHWENFFISQVPGLCVVLIGALIYSRILVLPCASRFETDDALETEYLTNHVDNRDGFDNQLNCENNEAADIDNTQSEDDDGVEQQDDVPLIANLNDNEADNVRRRGVESLRIHAIN</sequence>
<evidence type="ECO:0000256" key="1">
    <source>
        <dbReference type="SAM" id="Phobius"/>
    </source>
</evidence>
<organism evidence="2">
    <name type="scientific">Arion vulgaris</name>
    <dbReference type="NCBI Taxonomy" id="1028688"/>
    <lineage>
        <taxon>Eukaryota</taxon>
        <taxon>Metazoa</taxon>
        <taxon>Spiralia</taxon>
        <taxon>Lophotrochozoa</taxon>
        <taxon>Mollusca</taxon>
        <taxon>Gastropoda</taxon>
        <taxon>Heterobranchia</taxon>
        <taxon>Euthyneura</taxon>
        <taxon>Panpulmonata</taxon>
        <taxon>Eupulmonata</taxon>
        <taxon>Stylommatophora</taxon>
        <taxon>Helicina</taxon>
        <taxon>Arionoidea</taxon>
        <taxon>Arionidae</taxon>
        <taxon>Arion</taxon>
    </lineage>
</organism>
<feature type="transmembrane region" description="Helical" evidence="1">
    <location>
        <begin position="198"/>
        <end position="219"/>
    </location>
</feature>
<dbReference type="InterPro" id="IPR037185">
    <property type="entry name" value="EmrE-like"/>
</dbReference>
<feature type="transmembrane region" description="Helical" evidence="1">
    <location>
        <begin position="170"/>
        <end position="191"/>
    </location>
</feature>
<keyword evidence="1" id="KW-0472">Membrane</keyword>
<protein>
    <recommendedName>
        <fullName evidence="3">EamA domain-containing protein</fullName>
    </recommendedName>
</protein>
<evidence type="ECO:0000313" key="2">
    <source>
        <dbReference type="EMBL" id="CEK74632.1"/>
    </source>
</evidence>
<dbReference type="AlphaFoldDB" id="A0A0B7A1Y0"/>
<feature type="transmembrane region" description="Helical" evidence="1">
    <location>
        <begin position="49"/>
        <end position="69"/>
    </location>
</feature>
<accession>A0A0B7A1Y0</accession>
<feature type="transmembrane region" description="Helical" evidence="1">
    <location>
        <begin position="373"/>
        <end position="393"/>
    </location>
</feature>
<gene>
    <name evidence="2" type="primary">ORF91919</name>
</gene>
<dbReference type="EMBL" id="HACG01027767">
    <property type="protein sequence ID" value="CEK74632.1"/>
    <property type="molecule type" value="Transcribed_RNA"/>
</dbReference>
<reference evidence="2" key="1">
    <citation type="submission" date="2014-12" db="EMBL/GenBank/DDBJ databases">
        <title>Insight into the proteome of Arion vulgaris.</title>
        <authorList>
            <person name="Aradska J."/>
            <person name="Bulat T."/>
            <person name="Smidak R."/>
            <person name="Sarate P."/>
            <person name="Gangsoo J."/>
            <person name="Sialana F."/>
            <person name="Bilban M."/>
            <person name="Lubec G."/>
        </authorList>
    </citation>
    <scope>NUCLEOTIDE SEQUENCE</scope>
    <source>
        <tissue evidence="2">Skin</tissue>
    </source>
</reference>
<name>A0A0B7A1Y0_9EUPU</name>
<feature type="transmembrane region" description="Helical" evidence="1">
    <location>
        <begin position="231"/>
        <end position="251"/>
    </location>
</feature>
<dbReference type="GO" id="GO:0016020">
    <property type="term" value="C:membrane"/>
    <property type="evidence" value="ECO:0007669"/>
    <property type="project" value="TreeGrafter"/>
</dbReference>
<feature type="transmembrane region" description="Helical" evidence="1">
    <location>
        <begin position="144"/>
        <end position="164"/>
    </location>
</feature>
<dbReference type="SUPFAM" id="SSF103481">
    <property type="entry name" value="Multidrug resistance efflux transporter EmrE"/>
    <property type="match status" value="1"/>
</dbReference>
<proteinExistence type="predicted"/>
<keyword evidence="1" id="KW-0812">Transmembrane</keyword>